<evidence type="ECO:0000256" key="6">
    <source>
        <dbReference type="ARBA" id="ARBA00023306"/>
    </source>
</evidence>
<dbReference type="Gene3D" id="1.25.10.10">
    <property type="entry name" value="Leucine-rich Repeat Variant"/>
    <property type="match status" value="1"/>
</dbReference>
<dbReference type="Pfam" id="PF12231">
    <property type="entry name" value="Rif1_N"/>
    <property type="match status" value="1"/>
</dbReference>
<evidence type="ECO:0000256" key="2">
    <source>
        <dbReference type="ARBA" id="ARBA00004574"/>
    </source>
</evidence>
<dbReference type="InterPro" id="IPR022031">
    <property type="entry name" value="Rif1_N"/>
</dbReference>
<evidence type="ECO:0000256" key="3">
    <source>
        <dbReference type="ARBA" id="ARBA00022454"/>
    </source>
</evidence>
<sequence>MNHSMTQETLSESSKNRKHVMFSTECLGPATSTPESSKPRKTKGILKTPSKPTEKELLELDEIQSQTTAVLDFVTPALEALKIGDINDCVDAYITLHNKFRLKDENQQLRKVEANIDEFVTVFKRDIGDSSDVSVTHAALRCLGFFLYHPVIVSLFSPTDLYDLLKILVSKIYTSQDKIVCNLSVWCIAVQRMAPAIIAPMSSTLVDAVIFASRSTHKSVTIQNEALTALDVLFKQVPYAASSEARSWLLPVVNYSINPISGLRARALQVIQTALMDLIKNHDKIGSILDEFMNTHFSDFVMNLNELLSSNEEIYVIQVWGAVVAFLGRKLHRTTVLNSLLKVMEKCFNTKKAEVRYAAFQSWKYLIYNFSLNGHLFHDKRIKLIMVPLLNCFNYEKNKNVKLSCLKTWTGLVYIFGDSLTKFFDKVFVPVIKFTLSDDAEDIRQLGFSIVDSLLSWEGRSPNTALPDPLTFVQMENITPDMISRKDPKWIRSHTKYFLDMLFVGLENQAKWNHSVEWIGSSLTDKNIIVKSINSVWIHLLHIMEVLLQKEVNPSSEGIQSVHQTLFFISQVSKVDNSCLISSSAMDTDQSNLDDQKLELVHYMIKGLLQSLTPRTLVLTKYRMSEEERKLSTIISENASSILGDKMCKQLSNSIMVTPIVFITKIWMSVFSHALSPQLTNTFWETYKHFIEISQNGPAVLDVFSSFFGLLSLPDTNVTLQKKDVLTAWSCIVKGLCYHIDESNAVTEDLNPFADDSHEVIYEAFMFPIRISCEHSIYLDIEHIALWKEMFDCFHRVIKAKSADKVFYIHHLVSQLWLQMEDPSFSSGSFGVVIMYVDITCHFLNTLSIENGIMTNTLPGVHLFRKTMPDNKHSAKELSPSQILGIICGILFQKLYESLDQTLPEPHNMVSLTEGLFSSIASTINRASKASYITVMDYLTQGFSKWLQDEGGHIRNQSTQNQQSYYKMIDTLWCAALERVNSLPDLTSQDAIFHLSALLIAGVNSKREQIKATSARFLKKVLDQCSPNDVPPSLQPLLRSNCLNLTVEAGMSDPICEKVEFRREVTPESPAIRPKPSTPKKKLASPAAIAEYNDSEGTPSHGARTNINQMEQFRREPEKSQLSKGKHSAIPTMSDVNSNGTPIYWKGKRKASTPFKSPTMGTPCAQDQSSLFMGGSHLDEDDEPETPTKRLRRVKISADTPANPDNASPLIVDKTPNPTRLPPPKFDLQELSAHRQAENHHIDKLLEYVNEVLESRDLLQDTPPSTLAQLHTKLNKLSETIVQTLAQKVLNSTP</sequence>
<dbReference type="PANTHER" id="PTHR22928">
    <property type="entry name" value="TELOMERE-ASSOCIATED PROTEIN RIF1"/>
    <property type="match status" value="1"/>
</dbReference>
<keyword evidence="3" id="KW-0158">Chromosome</keyword>
<feature type="region of interest" description="Disordered" evidence="7">
    <location>
        <begin position="1113"/>
        <end position="1137"/>
    </location>
</feature>
<feature type="region of interest" description="Disordered" evidence="7">
    <location>
        <begin position="1"/>
        <end position="51"/>
    </location>
</feature>
<evidence type="ECO:0000313" key="10">
    <source>
        <dbReference type="Proteomes" id="UP001479436"/>
    </source>
</evidence>
<comment type="subcellular location">
    <subcellularLocation>
        <location evidence="2">Chromosome</location>
        <location evidence="2">Telomere</location>
    </subcellularLocation>
    <subcellularLocation>
        <location evidence="1">Nucleus</location>
    </subcellularLocation>
</comment>
<dbReference type="PANTHER" id="PTHR22928:SF3">
    <property type="entry name" value="TELOMERE-ASSOCIATED PROTEIN RIF1"/>
    <property type="match status" value="1"/>
</dbReference>
<evidence type="ECO:0000256" key="7">
    <source>
        <dbReference type="SAM" id="MobiDB-lite"/>
    </source>
</evidence>
<gene>
    <name evidence="9" type="primary">TMA22_1</name>
    <name evidence="9" type="ORF">K7432_002382</name>
</gene>
<name>A0ABR2X1P2_9FUNG</name>
<feature type="domain" description="Telomere-associated protein Rif1 N-terminal" evidence="8">
    <location>
        <begin position="88"/>
        <end position="413"/>
    </location>
</feature>
<comment type="caution">
    <text evidence="9">The sequence shown here is derived from an EMBL/GenBank/DDBJ whole genome shotgun (WGS) entry which is preliminary data.</text>
</comment>
<keyword evidence="6" id="KW-0131">Cell cycle</keyword>
<evidence type="ECO:0000259" key="8">
    <source>
        <dbReference type="Pfam" id="PF12231"/>
    </source>
</evidence>
<dbReference type="Proteomes" id="UP001479436">
    <property type="component" value="Unassembled WGS sequence"/>
</dbReference>
<keyword evidence="4" id="KW-0779">Telomere</keyword>
<dbReference type="InterPro" id="IPR016024">
    <property type="entry name" value="ARM-type_fold"/>
</dbReference>
<evidence type="ECO:0000256" key="4">
    <source>
        <dbReference type="ARBA" id="ARBA00022895"/>
    </source>
</evidence>
<evidence type="ECO:0000313" key="9">
    <source>
        <dbReference type="EMBL" id="KAK9767658.1"/>
    </source>
</evidence>
<proteinExistence type="predicted"/>
<organism evidence="9 10">
    <name type="scientific">Basidiobolus ranarum</name>
    <dbReference type="NCBI Taxonomy" id="34480"/>
    <lineage>
        <taxon>Eukaryota</taxon>
        <taxon>Fungi</taxon>
        <taxon>Fungi incertae sedis</taxon>
        <taxon>Zoopagomycota</taxon>
        <taxon>Entomophthoromycotina</taxon>
        <taxon>Basidiobolomycetes</taxon>
        <taxon>Basidiobolales</taxon>
        <taxon>Basidiobolaceae</taxon>
        <taxon>Basidiobolus</taxon>
    </lineage>
</organism>
<accession>A0ABR2X1P2</accession>
<feature type="region of interest" description="Disordered" evidence="7">
    <location>
        <begin position="1066"/>
        <end position="1086"/>
    </location>
</feature>
<reference evidence="9 10" key="1">
    <citation type="submission" date="2023-04" db="EMBL/GenBank/DDBJ databases">
        <title>Genome of Basidiobolus ranarum AG-B5.</title>
        <authorList>
            <person name="Stajich J.E."/>
            <person name="Carter-House D."/>
            <person name="Gryganskyi A."/>
        </authorList>
    </citation>
    <scope>NUCLEOTIDE SEQUENCE [LARGE SCALE GENOMIC DNA]</scope>
    <source>
        <strain evidence="9 10">AG-B5</strain>
    </source>
</reference>
<feature type="compositionally biased region" description="Polar residues" evidence="7">
    <location>
        <begin position="1"/>
        <end position="13"/>
    </location>
</feature>
<dbReference type="EMBL" id="JASJQH010000063">
    <property type="protein sequence ID" value="KAK9767658.1"/>
    <property type="molecule type" value="Genomic_DNA"/>
</dbReference>
<evidence type="ECO:0000256" key="5">
    <source>
        <dbReference type="ARBA" id="ARBA00023242"/>
    </source>
</evidence>
<dbReference type="InterPro" id="IPR011989">
    <property type="entry name" value="ARM-like"/>
</dbReference>
<evidence type="ECO:0000256" key="1">
    <source>
        <dbReference type="ARBA" id="ARBA00004123"/>
    </source>
</evidence>
<keyword evidence="10" id="KW-1185">Reference proteome</keyword>
<keyword evidence="5" id="KW-0539">Nucleus</keyword>
<dbReference type="SUPFAM" id="SSF48371">
    <property type="entry name" value="ARM repeat"/>
    <property type="match status" value="1"/>
</dbReference>
<feature type="region of interest" description="Disordered" evidence="7">
    <location>
        <begin position="1199"/>
        <end position="1218"/>
    </location>
</feature>
<protein>
    <submittedName>
        <fullName evidence="9">Translation machinery-associated protein 22</fullName>
    </submittedName>
</protein>